<dbReference type="PANTHER" id="PTHR43785:SF12">
    <property type="entry name" value="TYPE-1 GLUTAMINE SYNTHETASE 2"/>
    <property type="match status" value="1"/>
</dbReference>
<proteinExistence type="inferred from homology"/>
<dbReference type="PROSITE" id="PS51987">
    <property type="entry name" value="GS_CATALYTIC"/>
    <property type="match status" value="1"/>
</dbReference>
<evidence type="ECO:0000313" key="5">
    <source>
        <dbReference type="EMBL" id="SFI12135.1"/>
    </source>
</evidence>
<comment type="similarity">
    <text evidence="2 3">Belongs to the glutamine synthetase family.</text>
</comment>
<organism evidence="5 6">
    <name type="scientific">Albimonas pacifica</name>
    <dbReference type="NCBI Taxonomy" id="1114924"/>
    <lineage>
        <taxon>Bacteria</taxon>
        <taxon>Pseudomonadati</taxon>
        <taxon>Pseudomonadota</taxon>
        <taxon>Alphaproteobacteria</taxon>
        <taxon>Rhodobacterales</taxon>
        <taxon>Paracoccaceae</taxon>
        <taxon>Albimonas</taxon>
    </lineage>
</organism>
<feature type="domain" description="GS catalytic" evidence="4">
    <location>
        <begin position="137"/>
        <end position="462"/>
    </location>
</feature>
<dbReference type="RefSeq" id="WP_092859650.1">
    <property type="nucleotide sequence ID" value="NZ_FOQH01000004.1"/>
</dbReference>
<dbReference type="PANTHER" id="PTHR43785">
    <property type="entry name" value="GAMMA-GLUTAMYLPUTRESCINE SYNTHETASE"/>
    <property type="match status" value="1"/>
</dbReference>
<evidence type="ECO:0000259" key="4">
    <source>
        <dbReference type="PROSITE" id="PS51987"/>
    </source>
</evidence>
<accession>A0A1I3FLM5</accession>
<dbReference type="OrthoDB" id="9807095at2"/>
<dbReference type="Gene3D" id="3.30.590.10">
    <property type="entry name" value="Glutamine synthetase/guanido kinase, catalytic domain"/>
    <property type="match status" value="1"/>
</dbReference>
<dbReference type="EMBL" id="FOQH01000004">
    <property type="protein sequence ID" value="SFI12135.1"/>
    <property type="molecule type" value="Genomic_DNA"/>
</dbReference>
<dbReference type="SMART" id="SM01230">
    <property type="entry name" value="Gln-synt_C"/>
    <property type="match status" value="1"/>
</dbReference>
<dbReference type="Pfam" id="PF00120">
    <property type="entry name" value="Gln-synt_C"/>
    <property type="match status" value="1"/>
</dbReference>
<evidence type="ECO:0000256" key="2">
    <source>
        <dbReference type="PROSITE-ProRule" id="PRU01331"/>
    </source>
</evidence>
<sequence length="462" mass="50658">MALTGTSMTETGGVRAGYGVIEGPEPTDDMPSEVLPEGCHTIVLGVGDLNGILRGKRVTAEHWRSVRRRGISLDNTFFAMDVGSLLVPNDYSAADSGYPDLNILPRGPLRPIPWEDGVWMCLGRAQEKTGEPIPLDPRQPLLRAVEKARSMGLEPRAAGELEFYLLDPATGRPRENRPECYGLARAAELEPVLGPVRRNLAAMGVPVEQSNPEFSAGQVEVNLRHAPTLEAADHTLLLRGMIKQMVRPMGLVASFMAKPFHDRSGNGFHVHHSLWRDGRNAFATDGGLSDEGRWFLGGLQAAMRESSLVGSTHPNAYRRRKLYSYAPTSASWGVDNRTVALRVIDGEDAADDPIVRIESREAAADCNPYLLMAVQLAAGLKGIEQQIEPTRPTEGDAYAADNRRRLPTDLHEAMEAARASAFLEEALGPMMVDLLIRNAERELEIVESEVTPLELARYLEVM</sequence>
<reference evidence="5 6" key="1">
    <citation type="submission" date="2016-10" db="EMBL/GenBank/DDBJ databases">
        <authorList>
            <person name="de Groot N.N."/>
        </authorList>
    </citation>
    <scope>NUCLEOTIDE SEQUENCE [LARGE SCALE GENOMIC DNA]</scope>
    <source>
        <strain evidence="5 6">CGMCC 1.11030</strain>
    </source>
</reference>
<dbReference type="InterPro" id="IPR008146">
    <property type="entry name" value="Gln_synth_cat_dom"/>
</dbReference>
<dbReference type="STRING" id="1114924.SAMN05216258_104366"/>
<dbReference type="GO" id="GO:0006542">
    <property type="term" value="P:glutamine biosynthetic process"/>
    <property type="evidence" value="ECO:0007669"/>
    <property type="project" value="TreeGrafter"/>
</dbReference>
<dbReference type="AlphaFoldDB" id="A0A1I3FLM5"/>
<dbReference type="Proteomes" id="UP000199377">
    <property type="component" value="Unassembled WGS sequence"/>
</dbReference>
<keyword evidence="6" id="KW-1185">Reference proteome</keyword>
<keyword evidence="1" id="KW-0436">Ligase</keyword>
<name>A0A1I3FLM5_9RHOB</name>
<dbReference type="SUPFAM" id="SSF55931">
    <property type="entry name" value="Glutamine synthetase/guanido kinase"/>
    <property type="match status" value="1"/>
</dbReference>
<dbReference type="GO" id="GO:0004356">
    <property type="term" value="F:glutamine synthetase activity"/>
    <property type="evidence" value="ECO:0007669"/>
    <property type="project" value="InterPro"/>
</dbReference>
<dbReference type="InterPro" id="IPR014746">
    <property type="entry name" value="Gln_synth/guanido_kin_cat_dom"/>
</dbReference>
<gene>
    <name evidence="5" type="ORF">SAMN05216258_104366</name>
</gene>
<evidence type="ECO:0000313" key="6">
    <source>
        <dbReference type="Proteomes" id="UP000199377"/>
    </source>
</evidence>
<evidence type="ECO:0000256" key="1">
    <source>
        <dbReference type="ARBA" id="ARBA00022598"/>
    </source>
</evidence>
<evidence type="ECO:0000256" key="3">
    <source>
        <dbReference type="RuleBase" id="RU000384"/>
    </source>
</evidence>
<protein>
    <submittedName>
        <fullName evidence="5">L-glutamine synthetase</fullName>
    </submittedName>
</protein>